<keyword evidence="1" id="KW-0472">Membrane</keyword>
<proteinExistence type="predicted"/>
<keyword evidence="3" id="KW-1185">Reference proteome</keyword>
<dbReference type="KEGG" id="fpl:Ferp_1950"/>
<organism evidence="2 3">
    <name type="scientific">Ferroglobus placidus (strain DSM 10642 / AEDII12DO)</name>
    <dbReference type="NCBI Taxonomy" id="589924"/>
    <lineage>
        <taxon>Archaea</taxon>
        <taxon>Methanobacteriati</taxon>
        <taxon>Methanobacteriota</taxon>
        <taxon>Archaeoglobi</taxon>
        <taxon>Archaeoglobales</taxon>
        <taxon>Archaeoglobaceae</taxon>
        <taxon>Ferroglobus</taxon>
    </lineage>
</organism>
<keyword evidence="1" id="KW-0812">Transmembrane</keyword>
<evidence type="ECO:0000313" key="3">
    <source>
        <dbReference type="Proteomes" id="UP000002613"/>
    </source>
</evidence>
<evidence type="ECO:0000313" key="2">
    <source>
        <dbReference type="EMBL" id="ADC66087.1"/>
    </source>
</evidence>
<keyword evidence="1" id="KW-1133">Transmembrane helix</keyword>
<gene>
    <name evidence="2" type="ordered locus">Ferp_1950</name>
</gene>
<dbReference type="AlphaFoldDB" id="D3S024"/>
<dbReference type="GeneID" id="54763226"/>
<reference evidence="3" key="1">
    <citation type="submission" date="2010-02" db="EMBL/GenBank/DDBJ databases">
        <title>Complete sequence of Ferroglobus placidus DSM 10642.</title>
        <authorList>
            <consortium name="US DOE Joint Genome Institute"/>
            <person name="Lucas S."/>
            <person name="Copeland A."/>
            <person name="Lapidus A."/>
            <person name="Cheng J.-F."/>
            <person name="Bruce D."/>
            <person name="Goodwin L."/>
            <person name="Pitluck S."/>
            <person name="Saunders E."/>
            <person name="Brettin T."/>
            <person name="Detter J.C."/>
            <person name="Han C."/>
            <person name="Tapia R."/>
            <person name="Larimer F."/>
            <person name="Land M."/>
            <person name="Hauser L."/>
            <person name="Kyrpides N."/>
            <person name="Ivanova N."/>
            <person name="Holmes D."/>
            <person name="Lovley D."/>
            <person name="Kyrpides N."/>
            <person name="Anderson I.J."/>
            <person name="Woyke T."/>
        </authorList>
    </citation>
    <scope>NUCLEOTIDE SEQUENCE [LARGE SCALE GENOMIC DNA]</scope>
    <source>
        <strain evidence="3">DSM 10642 / AEDII12DO</strain>
    </source>
</reference>
<dbReference type="STRING" id="589924.Ferp_1950"/>
<feature type="transmembrane region" description="Helical" evidence="1">
    <location>
        <begin position="6"/>
        <end position="25"/>
    </location>
</feature>
<accession>D3S024</accession>
<dbReference type="PaxDb" id="589924-Ferp_1950"/>
<sequence>MESSIQETILMPLVSAIYVICGKILIKYGKMHEKSRNLSIAVAVLLSLFPLLEQV</sequence>
<dbReference type="RefSeq" id="WP_012966426.1">
    <property type="nucleotide sequence ID" value="NC_013849.1"/>
</dbReference>
<dbReference type="Proteomes" id="UP000002613">
    <property type="component" value="Chromosome"/>
</dbReference>
<evidence type="ECO:0000256" key="1">
    <source>
        <dbReference type="SAM" id="Phobius"/>
    </source>
</evidence>
<reference evidence="2 3" key="2">
    <citation type="journal article" date="2011" name="Stand. Genomic Sci.">
        <title>Complete genome sequence of Ferroglobus placidus AEDII12DO.</title>
        <authorList>
            <person name="Anderson I."/>
            <person name="Risso C."/>
            <person name="Holmes D."/>
            <person name="Lucas S."/>
            <person name="Copeland A."/>
            <person name="Lapidus A."/>
            <person name="Cheng J.F."/>
            <person name="Bruce D."/>
            <person name="Goodwin L."/>
            <person name="Pitluck S."/>
            <person name="Saunders E."/>
            <person name="Brettin T."/>
            <person name="Detter J.C."/>
            <person name="Han C."/>
            <person name="Tapia R."/>
            <person name="Larimer F."/>
            <person name="Land M."/>
            <person name="Hauser L."/>
            <person name="Woyke T."/>
            <person name="Lovley D."/>
            <person name="Kyrpides N."/>
            <person name="Ivanova N."/>
        </authorList>
    </citation>
    <scope>NUCLEOTIDE SEQUENCE [LARGE SCALE GENOMIC DNA]</scope>
    <source>
        <strain evidence="3">DSM 10642 / AEDII12DO</strain>
    </source>
</reference>
<dbReference type="EMBL" id="CP001899">
    <property type="protein sequence ID" value="ADC66087.1"/>
    <property type="molecule type" value="Genomic_DNA"/>
</dbReference>
<protein>
    <submittedName>
        <fullName evidence="2">Uncharacterized protein</fullName>
    </submittedName>
</protein>
<name>D3S024_FERPA</name>
<dbReference type="HOGENOM" id="CLU_3020805_0_0_2"/>